<dbReference type="InterPro" id="IPR036853">
    <property type="entry name" value="Ribosomal_uL14_sf"/>
</dbReference>
<dbReference type="PANTHER" id="PTHR21037">
    <property type="entry name" value="39S RIBOSOMAL PROTEIN L14, MITOCHONDRIAL"/>
    <property type="match status" value="1"/>
</dbReference>
<dbReference type="CDD" id="cd00337">
    <property type="entry name" value="Ribosomal_uL14"/>
    <property type="match status" value="1"/>
</dbReference>
<dbReference type="PANTHER" id="PTHR21037:SF3">
    <property type="entry name" value="LARGE RIBOSOMAL SUBUNIT PROTEIN UL14M"/>
    <property type="match status" value="1"/>
</dbReference>
<evidence type="ECO:0000313" key="9">
    <source>
        <dbReference type="EMBL" id="EPB70879.1"/>
    </source>
</evidence>
<comment type="subcellular location">
    <subcellularLocation>
        <location evidence="1">Mitochondrion</location>
    </subcellularLocation>
</comment>
<dbReference type="Gene3D" id="2.40.150.20">
    <property type="entry name" value="Ribosomal protein L14"/>
    <property type="match status" value="1"/>
</dbReference>
<sequence length="244" mass="27526">MHMSSKITTADPDDSDIVVSTSHGDVTLKKEDAAPIYYKPKGEGKTGFALVPHKDGEQIANYPLFEASMDKAKVPWQDYERLTKNERTIYMAHLKALEERKLTYEMSKHRTRPPVMGIHRRTRCNVVDNSALGKEAHMSGKRAYCIDVYKQGRRKKHLPHATLGDKILVAIRGQMRKAYVVGANTHVHLRKHGIPVTDTNNIVLLDEEGNPLGNRITSPIPAKLLEKKDRPQFAKVLALANKFI</sequence>
<evidence type="ECO:0000256" key="1">
    <source>
        <dbReference type="ARBA" id="ARBA00004173"/>
    </source>
</evidence>
<evidence type="ECO:0000256" key="5">
    <source>
        <dbReference type="ARBA" id="ARBA00023128"/>
    </source>
</evidence>
<evidence type="ECO:0000256" key="4">
    <source>
        <dbReference type="ARBA" id="ARBA00022980"/>
    </source>
</evidence>
<evidence type="ECO:0000256" key="7">
    <source>
        <dbReference type="ARBA" id="ARBA00040118"/>
    </source>
</evidence>
<keyword evidence="3" id="KW-0809">Transit peptide</keyword>
<keyword evidence="10" id="KW-1185">Reference proteome</keyword>
<protein>
    <recommendedName>
        <fullName evidence="7">Large ribosomal subunit protein uL14m</fullName>
    </recommendedName>
    <alternativeName>
        <fullName evidence="8">39S ribosomal protein L14, mitochondrial</fullName>
    </alternativeName>
</protein>
<name>A0A0D6LFZ1_9BILA</name>
<evidence type="ECO:0000256" key="6">
    <source>
        <dbReference type="ARBA" id="ARBA00023274"/>
    </source>
</evidence>
<dbReference type="SUPFAM" id="SSF50193">
    <property type="entry name" value="Ribosomal protein L14"/>
    <property type="match status" value="1"/>
</dbReference>
<accession>A0A0D6LFZ1</accession>
<evidence type="ECO:0000256" key="2">
    <source>
        <dbReference type="ARBA" id="ARBA00010745"/>
    </source>
</evidence>
<dbReference type="SMART" id="SM01374">
    <property type="entry name" value="Ribosomal_L14"/>
    <property type="match status" value="1"/>
</dbReference>
<keyword evidence="4 9" id="KW-0689">Ribosomal protein</keyword>
<dbReference type="AlphaFoldDB" id="A0A0D6LFZ1"/>
<gene>
    <name evidence="9" type="ORF">ANCCEY_10024</name>
</gene>
<dbReference type="HAMAP" id="MF_01367">
    <property type="entry name" value="Ribosomal_uL14"/>
    <property type="match status" value="1"/>
</dbReference>
<evidence type="ECO:0000256" key="3">
    <source>
        <dbReference type="ARBA" id="ARBA00022946"/>
    </source>
</evidence>
<dbReference type="EMBL" id="KE125155">
    <property type="protein sequence ID" value="EPB70879.1"/>
    <property type="molecule type" value="Genomic_DNA"/>
</dbReference>
<comment type="similarity">
    <text evidence="2">Belongs to the universal ribosomal protein uL14 family.</text>
</comment>
<dbReference type="GO" id="GO:1990904">
    <property type="term" value="C:ribonucleoprotein complex"/>
    <property type="evidence" value="ECO:0007669"/>
    <property type="project" value="UniProtKB-KW"/>
</dbReference>
<organism evidence="9 10">
    <name type="scientific">Ancylostoma ceylanicum</name>
    <dbReference type="NCBI Taxonomy" id="53326"/>
    <lineage>
        <taxon>Eukaryota</taxon>
        <taxon>Metazoa</taxon>
        <taxon>Ecdysozoa</taxon>
        <taxon>Nematoda</taxon>
        <taxon>Chromadorea</taxon>
        <taxon>Rhabditida</taxon>
        <taxon>Rhabditina</taxon>
        <taxon>Rhabditomorpha</taxon>
        <taxon>Strongyloidea</taxon>
        <taxon>Ancylostomatidae</taxon>
        <taxon>Ancylostomatinae</taxon>
        <taxon>Ancylostoma</taxon>
    </lineage>
</organism>
<dbReference type="Pfam" id="PF00238">
    <property type="entry name" value="Ribosomal_L14"/>
    <property type="match status" value="1"/>
</dbReference>
<dbReference type="GO" id="GO:0006412">
    <property type="term" value="P:translation"/>
    <property type="evidence" value="ECO:0007669"/>
    <property type="project" value="InterPro"/>
</dbReference>
<reference evidence="9 10" key="1">
    <citation type="submission" date="2013-05" db="EMBL/GenBank/DDBJ databases">
        <title>Draft genome of the parasitic nematode Anyclostoma ceylanicum.</title>
        <authorList>
            <person name="Mitreva M."/>
        </authorList>
    </citation>
    <scope>NUCLEOTIDE SEQUENCE [LARGE SCALE GENOMIC DNA]</scope>
</reference>
<dbReference type="GO" id="GO:0005739">
    <property type="term" value="C:mitochondrion"/>
    <property type="evidence" value="ECO:0007669"/>
    <property type="project" value="UniProtKB-SubCell"/>
</dbReference>
<evidence type="ECO:0000313" key="10">
    <source>
        <dbReference type="Proteomes" id="UP000054495"/>
    </source>
</evidence>
<evidence type="ECO:0000256" key="8">
    <source>
        <dbReference type="ARBA" id="ARBA00042938"/>
    </source>
</evidence>
<dbReference type="GO" id="GO:0003735">
    <property type="term" value="F:structural constituent of ribosome"/>
    <property type="evidence" value="ECO:0007669"/>
    <property type="project" value="InterPro"/>
</dbReference>
<proteinExistence type="inferred from homology"/>
<dbReference type="InterPro" id="IPR000218">
    <property type="entry name" value="Ribosomal_uL14"/>
</dbReference>
<dbReference type="Proteomes" id="UP000054495">
    <property type="component" value="Unassembled WGS sequence"/>
</dbReference>
<keyword evidence="6" id="KW-0687">Ribonucleoprotein</keyword>
<keyword evidence="5" id="KW-0496">Mitochondrion</keyword>
<dbReference type="GO" id="GO:0005840">
    <property type="term" value="C:ribosome"/>
    <property type="evidence" value="ECO:0007669"/>
    <property type="project" value="UniProtKB-KW"/>
</dbReference>